<dbReference type="GO" id="GO:0030514">
    <property type="term" value="P:negative regulation of BMP signaling pathway"/>
    <property type="evidence" value="ECO:0007669"/>
    <property type="project" value="TreeGrafter"/>
</dbReference>
<protein>
    <submittedName>
        <fullName evidence="5">SKI family transcriptional corepressor 1 homolog-B-like</fullName>
    </submittedName>
</protein>
<keyword evidence="4" id="KW-1185">Reference proteome</keyword>
<accession>A0A8B8B0C1</accession>
<dbReference type="SUPFAM" id="SSF46955">
    <property type="entry name" value="Putative DNA-binding domain"/>
    <property type="match status" value="1"/>
</dbReference>
<dbReference type="InterPro" id="IPR014890">
    <property type="entry name" value="c-SKI_SMAD4-bd_dom"/>
</dbReference>
<feature type="region of interest" description="Disordered" evidence="2">
    <location>
        <begin position="475"/>
        <end position="515"/>
    </location>
</feature>
<name>A0A8B8B0C1_CRAVI</name>
<dbReference type="InterPro" id="IPR009061">
    <property type="entry name" value="DNA-bd_dom_put_sf"/>
</dbReference>
<sequence>METESSIMLNPWATKKDSFNSDCSDTQSSPEAVYRTSDRQSTSGDRQSISFDHQPTSCDSQQSSLPAGTADNDVGTVVLFGVPIVCLYVENRERLCLAQISNTLLRNFSYNEIHNRRVALGITCLQCTPVQLEILRRTGAMPVSSRRCGLITKREAERLVKSFLEEIPPPKLPENFSFKVNHSCGWGCQGLFLPSRYNSSRAKCIKCTYCNSFFSPNKFIFHYHKTSSSSFRHPDAANFNSWRRHLHLSEPSPSDSLQHAWEDVKSMFNGGCRKRTNQPCLSSPTSSTAAPIPFGSLNQNPFDPLQPMSTTVNQFNRFPGPAIMESEITDRTLPHPSFQPSYPGNMMSPYGDILRSLSMHYSPWWKSVYLAGQPYSHCNSVSLPIGMSCVNYPSLALPSSESSRTIPVDEDQKFDETSGHVRGTRGEAKKHQKLALGERKAASPHSTALSPGNQFSEPDKLSLVSSRRDIHIDKSNFSVGSSAKADLPEKRPDVHHSKDDKTREPPGGETVDISAYSIDQLRELLLKSRTEKCAPLNSDHQN</sequence>
<dbReference type="RefSeq" id="XP_022296468.1">
    <property type="nucleotide sequence ID" value="XM_022440760.1"/>
</dbReference>
<dbReference type="GeneID" id="111106194"/>
<evidence type="ECO:0000256" key="1">
    <source>
        <dbReference type="ARBA" id="ARBA00009513"/>
    </source>
</evidence>
<feature type="region of interest" description="Disordered" evidence="2">
    <location>
        <begin position="399"/>
        <end position="459"/>
    </location>
</feature>
<dbReference type="GO" id="GO:0046332">
    <property type="term" value="F:SMAD binding"/>
    <property type="evidence" value="ECO:0007669"/>
    <property type="project" value="InterPro"/>
</dbReference>
<dbReference type="InterPro" id="IPR010919">
    <property type="entry name" value="SAND-like_dom_sf"/>
</dbReference>
<dbReference type="Gene3D" id="3.10.260.20">
    <property type="entry name" value="Ski"/>
    <property type="match status" value="1"/>
</dbReference>
<evidence type="ECO:0000256" key="2">
    <source>
        <dbReference type="SAM" id="MobiDB-lite"/>
    </source>
</evidence>
<feature type="compositionally biased region" description="Basic and acidic residues" evidence="2">
    <location>
        <begin position="410"/>
        <end position="429"/>
    </location>
</feature>
<dbReference type="PANTHER" id="PTHR10005:SF26">
    <property type="entry name" value="CORL"/>
    <property type="match status" value="1"/>
</dbReference>
<dbReference type="InterPro" id="IPR003380">
    <property type="entry name" value="SKI/SNO/DAC"/>
</dbReference>
<comment type="similarity">
    <text evidence="1">Belongs to the SKI family.</text>
</comment>
<dbReference type="GO" id="GO:0000122">
    <property type="term" value="P:negative regulation of transcription by RNA polymerase II"/>
    <property type="evidence" value="ECO:0007669"/>
    <property type="project" value="TreeGrafter"/>
</dbReference>
<evidence type="ECO:0000259" key="3">
    <source>
        <dbReference type="SMART" id="SM01046"/>
    </source>
</evidence>
<dbReference type="SMART" id="SM01046">
    <property type="entry name" value="c-SKI_SMAD_bind"/>
    <property type="match status" value="1"/>
</dbReference>
<feature type="domain" description="c-SKI SMAD4-binding" evidence="3">
    <location>
        <begin position="177"/>
        <end position="269"/>
    </location>
</feature>
<feature type="region of interest" description="Disordered" evidence="2">
    <location>
        <begin position="1"/>
        <end position="66"/>
    </location>
</feature>
<dbReference type="PANTHER" id="PTHR10005">
    <property type="entry name" value="SKI ONCOGENE-RELATED"/>
    <property type="match status" value="1"/>
</dbReference>
<dbReference type="CDD" id="cd21080">
    <property type="entry name" value="DHD_Skor"/>
    <property type="match status" value="1"/>
</dbReference>
<dbReference type="Pfam" id="PF02437">
    <property type="entry name" value="Ski_Sno_DHD"/>
    <property type="match status" value="1"/>
</dbReference>
<dbReference type="OrthoDB" id="3938623at2759"/>
<dbReference type="InterPro" id="IPR037000">
    <property type="entry name" value="Ski_DNA-bd_sf"/>
</dbReference>
<proteinExistence type="inferred from homology"/>
<reference evidence="4" key="1">
    <citation type="submission" date="2024-06" db="UniProtKB">
        <authorList>
            <consortium name="RefSeq"/>
        </authorList>
    </citation>
    <scope>NUCLEOTIDE SEQUENCE [LARGE SCALE GENOMIC DNA]</scope>
</reference>
<evidence type="ECO:0000313" key="5">
    <source>
        <dbReference type="RefSeq" id="XP_022296468.1"/>
    </source>
</evidence>
<dbReference type="InterPro" id="IPR023216">
    <property type="entry name" value="Tscrpt_reg_SKI_SnoN"/>
</dbReference>
<dbReference type="GO" id="GO:0005667">
    <property type="term" value="C:transcription regulator complex"/>
    <property type="evidence" value="ECO:0007669"/>
    <property type="project" value="TreeGrafter"/>
</dbReference>
<dbReference type="GO" id="GO:0005737">
    <property type="term" value="C:cytoplasm"/>
    <property type="evidence" value="ECO:0007669"/>
    <property type="project" value="TreeGrafter"/>
</dbReference>
<feature type="compositionally biased region" description="Polar residues" evidence="2">
    <location>
        <begin position="444"/>
        <end position="456"/>
    </location>
</feature>
<dbReference type="SUPFAM" id="SSF63763">
    <property type="entry name" value="SAND domain-like"/>
    <property type="match status" value="1"/>
</dbReference>
<dbReference type="GO" id="GO:0005634">
    <property type="term" value="C:nucleus"/>
    <property type="evidence" value="ECO:0007669"/>
    <property type="project" value="TreeGrafter"/>
</dbReference>
<organism evidence="4 5">
    <name type="scientific">Crassostrea virginica</name>
    <name type="common">Eastern oyster</name>
    <dbReference type="NCBI Taxonomy" id="6565"/>
    <lineage>
        <taxon>Eukaryota</taxon>
        <taxon>Metazoa</taxon>
        <taxon>Spiralia</taxon>
        <taxon>Lophotrochozoa</taxon>
        <taxon>Mollusca</taxon>
        <taxon>Bivalvia</taxon>
        <taxon>Autobranchia</taxon>
        <taxon>Pteriomorphia</taxon>
        <taxon>Ostreida</taxon>
        <taxon>Ostreoidea</taxon>
        <taxon>Ostreidae</taxon>
        <taxon>Crassostrea</taxon>
    </lineage>
</organism>
<dbReference type="GO" id="GO:0000978">
    <property type="term" value="F:RNA polymerase II cis-regulatory region sequence-specific DNA binding"/>
    <property type="evidence" value="ECO:0007669"/>
    <property type="project" value="TreeGrafter"/>
</dbReference>
<reference evidence="5" key="2">
    <citation type="submission" date="2025-08" db="UniProtKB">
        <authorList>
            <consortium name="RefSeq"/>
        </authorList>
    </citation>
    <scope>IDENTIFICATION</scope>
    <source>
        <tissue evidence="5">Whole sample</tissue>
    </source>
</reference>
<feature type="compositionally biased region" description="Polar residues" evidence="2">
    <location>
        <begin position="20"/>
        <end position="30"/>
    </location>
</feature>
<feature type="compositionally biased region" description="Basic and acidic residues" evidence="2">
    <location>
        <begin position="486"/>
        <end position="506"/>
    </location>
</feature>
<evidence type="ECO:0000313" key="4">
    <source>
        <dbReference type="Proteomes" id="UP000694844"/>
    </source>
</evidence>
<dbReference type="KEGG" id="cvn:111106194"/>
<dbReference type="Gene3D" id="3.10.390.10">
    <property type="entry name" value="SAND domain-like"/>
    <property type="match status" value="1"/>
</dbReference>
<dbReference type="Pfam" id="PF08782">
    <property type="entry name" value="c-SKI_SMAD_bind"/>
    <property type="match status" value="1"/>
</dbReference>
<gene>
    <name evidence="5" type="primary">LOC111106194</name>
</gene>
<dbReference type="Proteomes" id="UP000694844">
    <property type="component" value="Chromosome 1"/>
</dbReference>
<dbReference type="GO" id="GO:0000981">
    <property type="term" value="F:DNA-binding transcription factor activity, RNA polymerase II-specific"/>
    <property type="evidence" value="ECO:0007669"/>
    <property type="project" value="TreeGrafter"/>
</dbReference>
<dbReference type="AlphaFoldDB" id="A0A8B8B0C1"/>
<feature type="compositionally biased region" description="Polar residues" evidence="2">
    <location>
        <begin position="39"/>
        <end position="66"/>
    </location>
</feature>